<feature type="domain" description="RNA polymerase sigma-70 region 2" evidence="7">
    <location>
        <begin position="96"/>
        <end position="159"/>
    </location>
</feature>
<dbReference type="PANTHER" id="PTHR43133:SF50">
    <property type="entry name" value="ECF RNA POLYMERASE SIGMA FACTOR SIGM"/>
    <property type="match status" value="1"/>
</dbReference>
<evidence type="ECO:0000259" key="8">
    <source>
        <dbReference type="Pfam" id="PF08281"/>
    </source>
</evidence>
<accession>A0A0S4QT26</accession>
<dbReference type="EMBL" id="FAOZ01000019">
    <property type="protein sequence ID" value="CUU58377.1"/>
    <property type="molecule type" value="Genomic_DNA"/>
</dbReference>
<feature type="compositionally biased region" description="Low complexity" evidence="6">
    <location>
        <begin position="288"/>
        <end position="302"/>
    </location>
</feature>
<keyword evidence="3" id="KW-0731">Sigma factor</keyword>
<keyword evidence="2" id="KW-0805">Transcription regulation</keyword>
<feature type="domain" description="RNA polymerase sigma factor 70 region 4 type 2" evidence="8">
    <location>
        <begin position="191"/>
        <end position="241"/>
    </location>
</feature>
<evidence type="ECO:0000313" key="9">
    <source>
        <dbReference type="EMBL" id="CUU58377.1"/>
    </source>
</evidence>
<dbReference type="Gene3D" id="1.10.1740.10">
    <property type="match status" value="1"/>
</dbReference>
<feature type="compositionally biased region" description="Low complexity" evidence="6">
    <location>
        <begin position="268"/>
        <end position="281"/>
    </location>
</feature>
<organism evidence="9 10">
    <name type="scientific">Parafrankia irregularis</name>
    <dbReference type="NCBI Taxonomy" id="795642"/>
    <lineage>
        <taxon>Bacteria</taxon>
        <taxon>Bacillati</taxon>
        <taxon>Actinomycetota</taxon>
        <taxon>Actinomycetes</taxon>
        <taxon>Frankiales</taxon>
        <taxon>Frankiaceae</taxon>
        <taxon>Parafrankia</taxon>
    </lineage>
</organism>
<dbReference type="InterPro" id="IPR014284">
    <property type="entry name" value="RNA_pol_sigma-70_dom"/>
</dbReference>
<feature type="compositionally biased region" description="Basic and acidic residues" evidence="6">
    <location>
        <begin position="303"/>
        <end position="318"/>
    </location>
</feature>
<evidence type="ECO:0000256" key="2">
    <source>
        <dbReference type="ARBA" id="ARBA00023015"/>
    </source>
</evidence>
<dbReference type="AlphaFoldDB" id="A0A0S4QT26"/>
<feature type="region of interest" description="Disordered" evidence="6">
    <location>
        <begin position="248"/>
        <end position="318"/>
    </location>
</feature>
<dbReference type="CDD" id="cd06171">
    <property type="entry name" value="Sigma70_r4"/>
    <property type="match status" value="1"/>
</dbReference>
<feature type="region of interest" description="Disordered" evidence="6">
    <location>
        <begin position="60"/>
        <end position="84"/>
    </location>
</feature>
<evidence type="ECO:0000259" key="7">
    <source>
        <dbReference type="Pfam" id="PF04542"/>
    </source>
</evidence>
<dbReference type="SUPFAM" id="SSF88946">
    <property type="entry name" value="Sigma2 domain of RNA polymerase sigma factors"/>
    <property type="match status" value="1"/>
</dbReference>
<dbReference type="InterPro" id="IPR036388">
    <property type="entry name" value="WH-like_DNA-bd_sf"/>
</dbReference>
<dbReference type="Proteomes" id="UP000198802">
    <property type="component" value="Unassembled WGS sequence"/>
</dbReference>
<protein>
    <submittedName>
        <fullName evidence="9">RNA polymerase sigma-70 factor, sigma-E family</fullName>
    </submittedName>
</protein>
<dbReference type="InterPro" id="IPR007627">
    <property type="entry name" value="RNA_pol_sigma70_r2"/>
</dbReference>
<sequence>MSVDSVAELGAHSPRLRTDRRPRWDPTLLDPALLEAVPLEAAPPDWEAELLATSSDVVTRWGGDTEEPEPLPEHPADGSDHLAGQPNARHEFQIFFENHHRELSRFAYLLTGDRDVADDLTADALTAAWSRWDRVSAADSPIAYVRRILANLATSRLRRMIRERRGLAVLGMMGDHAGQAREHADLPAAVDLRAALMALPARKRACVVLRYAFDLSEAETARILGVSVGTVKSQTSKAVTELERLLGARPDLSPPHEAGRSVPQQEPPTTRSAAARRGGAPRSRRRVGGAVDPAAAARSALNRLREGEAHGRLRGSES</sequence>
<dbReference type="InterPro" id="IPR013249">
    <property type="entry name" value="RNA_pol_sigma70_r4_t2"/>
</dbReference>
<name>A0A0S4QT26_9ACTN</name>
<feature type="region of interest" description="Disordered" evidence="6">
    <location>
        <begin position="1"/>
        <end position="24"/>
    </location>
</feature>
<evidence type="ECO:0000256" key="3">
    <source>
        <dbReference type="ARBA" id="ARBA00023082"/>
    </source>
</evidence>
<evidence type="ECO:0000256" key="1">
    <source>
        <dbReference type="ARBA" id="ARBA00010641"/>
    </source>
</evidence>
<dbReference type="InterPro" id="IPR039425">
    <property type="entry name" value="RNA_pol_sigma-70-like"/>
</dbReference>
<gene>
    <name evidence="9" type="ORF">Ga0074812_1199</name>
</gene>
<comment type="similarity">
    <text evidence="1">Belongs to the sigma-70 factor family. ECF subfamily.</text>
</comment>
<dbReference type="RefSeq" id="WP_091281645.1">
    <property type="nucleotide sequence ID" value="NZ_FAOZ01000019.1"/>
</dbReference>
<dbReference type="NCBIfam" id="TIGR02983">
    <property type="entry name" value="SigE-fam_strep"/>
    <property type="match status" value="1"/>
</dbReference>
<dbReference type="InterPro" id="IPR013324">
    <property type="entry name" value="RNA_pol_sigma_r3/r4-like"/>
</dbReference>
<dbReference type="Gene3D" id="1.10.10.10">
    <property type="entry name" value="Winged helix-like DNA-binding domain superfamily/Winged helix DNA-binding domain"/>
    <property type="match status" value="1"/>
</dbReference>
<dbReference type="GO" id="GO:0016987">
    <property type="term" value="F:sigma factor activity"/>
    <property type="evidence" value="ECO:0007669"/>
    <property type="project" value="UniProtKB-KW"/>
</dbReference>
<dbReference type="GO" id="GO:0006352">
    <property type="term" value="P:DNA-templated transcription initiation"/>
    <property type="evidence" value="ECO:0007669"/>
    <property type="project" value="InterPro"/>
</dbReference>
<dbReference type="InterPro" id="IPR014325">
    <property type="entry name" value="RNA_pol_sigma-E_actinobac"/>
</dbReference>
<dbReference type="GO" id="GO:0003677">
    <property type="term" value="F:DNA binding"/>
    <property type="evidence" value="ECO:0007669"/>
    <property type="project" value="UniProtKB-KW"/>
</dbReference>
<dbReference type="NCBIfam" id="TIGR02937">
    <property type="entry name" value="sigma70-ECF"/>
    <property type="match status" value="1"/>
</dbReference>
<dbReference type="PANTHER" id="PTHR43133">
    <property type="entry name" value="RNA POLYMERASE ECF-TYPE SIGMA FACTO"/>
    <property type="match status" value="1"/>
</dbReference>
<evidence type="ECO:0000256" key="4">
    <source>
        <dbReference type="ARBA" id="ARBA00023125"/>
    </source>
</evidence>
<feature type="compositionally biased region" description="Basic and acidic residues" evidence="6">
    <location>
        <begin position="71"/>
        <end position="80"/>
    </location>
</feature>
<evidence type="ECO:0000313" key="10">
    <source>
        <dbReference type="Proteomes" id="UP000198802"/>
    </source>
</evidence>
<proteinExistence type="inferred from homology"/>
<dbReference type="Pfam" id="PF08281">
    <property type="entry name" value="Sigma70_r4_2"/>
    <property type="match status" value="1"/>
</dbReference>
<reference evidence="10" key="1">
    <citation type="submission" date="2015-11" db="EMBL/GenBank/DDBJ databases">
        <authorList>
            <person name="Varghese N."/>
        </authorList>
    </citation>
    <scope>NUCLEOTIDE SEQUENCE [LARGE SCALE GENOMIC DNA]</scope>
    <source>
        <strain evidence="10">DSM 45899</strain>
    </source>
</reference>
<keyword evidence="10" id="KW-1185">Reference proteome</keyword>
<evidence type="ECO:0000256" key="5">
    <source>
        <dbReference type="ARBA" id="ARBA00023163"/>
    </source>
</evidence>
<dbReference type="SUPFAM" id="SSF88659">
    <property type="entry name" value="Sigma3 and sigma4 domains of RNA polymerase sigma factors"/>
    <property type="match status" value="1"/>
</dbReference>
<keyword evidence="5" id="KW-0804">Transcription</keyword>
<dbReference type="InterPro" id="IPR013325">
    <property type="entry name" value="RNA_pol_sigma_r2"/>
</dbReference>
<evidence type="ECO:0000256" key="6">
    <source>
        <dbReference type="SAM" id="MobiDB-lite"/>
    </source>
</evidence>
<keyword evidence="4" id="KW-0238">DNA-binding</keyword>
<dbReference type="Pfam" id="PF04542">
    <property type="entry name" value="Sigma70_r2"/>
    <property type="match status" value="1"/>
</dbReference>